<sequence length="67" mass="7630">MSIDELEAYFKTAELPDTLTIDRGTTITDVKQFIKGHMSVIKNYGIDSKVAAPFLKRLHRFISLTSR</sequence>
<dbReference type="Proteomes" id="UP001324380">
    <property type="component" value="Chromosome"/>
</dbReference>
<proteinExistence type="predicted"/>
<protein>
    <recommendedName>
        <fullName evidence="1">DUF6965 domain-containing protein</fullName>
    </recommendedName>
</protein>
<evidence type="ECO:0000259" key="1">
    <source>
        <dbReference type="Pfam" id="PF22292"/>
    </source>
</evidence>
<reference evidence="2 3" key="1">
    <citation type="submission" date="2023-11" db="EMBL/GenBank/DDBJ databases">
        <title>Analysis of the Genomes of Mucilaginibacter gossypii cycad 4 and M. sabulilitoris SNA2: microbes with the potential for plant growth promotion.</title>
        <authorList>
            <person name="Hirsch A.M."/>
            <person name="Humm E."/>
            <person name="Rubbi M."/>
            <person name="Del Vecchio G."/>
            <person name="Ha S.M."/>
            <person name="Pellegrini M."/>
            <person name="Gunsalus R.P."/>
        </authorList>
    </citation>
    <scope>NUCLEOTIDE SEQUENCE [LARGE SCALE GENOMIC DNA]</scope>
    <source>
        <strain evidence="2 3">SNA2</strain>
    </source>
</reference>
<name>A0ABZ0TGB5_9SPHI</name>
<dbReference type="RefSeq" id="WP_321560945.1">
    <property type="nucleotide sequence ID" value="NZ_CP139558.1"/>
</dbReference>
<keyword evidence="3" id="KW-1185">Reference proteome</keyword>
<organism evidence="2 3">
    <name type="scientific">Mucilaginibacter sabulilitoris</name>
    <dbReference type="NCBI Taxonomy" id="1173583"/>
    <lineage>
        <taxon>Bacteria</taxon>
        <taxon>Pseudomonadati</taxon>
        <taxon>Bacteroidota</taxon>
        <taxon>Sphingobacteriia</taxon>
        <taxon>Sphingobacteriales</taxon>
        <taxon>Sphingobacteriaceae</taxon>
        <taxon>Mucilaginibacter</taxon>
    </lineage>
</organism>
<accession>A0ABZ0TGB5</accession>
<evidence type="ECO:0000313" key="3">
    <source>
        <dbReference type="Proteomes" id="UP001324380"/>
    </source>
</evidence>
<gene>
    <name evidence="2" type="ORF">SNE25_20900</name>
</gene>
<feature type="domain" description="DUF6965" evidence="1">
    <location>
        <begin position="1"/>
        <end position="64"/>
    </location>
</feature>
<dbReference type="Pfam" id="PF22292">
    <property type="entry name" value="DUF6965"/>
    <property type="match status" value="1"/>
</dbReference>
<evidence type="ECO:0000313" key="2">
    <source>
        <dbReference type="EMBL" id="WPU91779.1"/>
    </source>
</evidence>
<dbReference type="EMBL" id="CP139558">
    <property type="protein sequence ID" value="WPU91779.1"/>
    <property type="molecule type" value="Genomic_DNA"/>
</dbReference>
<dbReference type="InterPro" id="IPR054238">
    <property type="entry name" value="DUF6965"/>
</dbReference>